<gene>
    <name evidence="1" type="ORF">DI556_10120</name>
</gene>
<evidence type="ECO:0008006" key="3">
    <source>
        <dbReference type="Google" id="ProtNLM"/>
    </source>
</evidence>
<dbReference type="AlphaFoldDB" id="A0A2W5N8L6"/>
<evidence type="ECO:0000313" key="2">
    <source>
        <dbReference type="Proteomes" id="UP000249185"/>
    </source>
</evidence>
<accession>A0A2W5N8L6</accession>
<name>A0A2W5N8L6_RHOSU</name>
<dbReference type="InterPro" id="IPR035965">
    <property type="entry name" value="PAS-like_dom_sf"/>
</dbReference>
<dbReference type="EMBL" id="QFPW01000006">
    <property type="protein sequence ID" value="PZQ49812.1"/>
    <property type="molecule type" value="Genomic_DNA"/>
</dbReference>
<dbReference type="Pfam" id="PF12860">
    <property type="entry name" value="PAS_7"/>
    <property type="match status" value="2"/>
</dbReference>
<organism evidence="1 2">
    <name type="scientific">Rhodovulum sulfidophilum</name>
    <name type="common">Rhodobacter sulfidophilus</name>
    <dbReference type="NCBI Taxonomy" id="35806"/>
    <lineage>
        <taxon>Bacteria</taxon>
        <taxon>Pseudomonadati</taxon>
        <taxon>Pseudomonadota</taxon>
        <taxon>Alphaproteobacteria</taxon>
        <taxon>Rhodobacterales</taxon>
        <taxon>Paracoccaceae</taxon>
        <taxon>Rhodovulum</taxon>
    </lineage>
</organism>
<sequence length="729" mass="77659">MDSPFFAADWIPLIDWAVFGELPSVAAAAVLSAVTTLMLVVGLAPGGLVPSLRGRARDAAAAKGEAECEFLIQGSSVKPLSEPARILLGGLDPKSGRLAALTAYLDQACPGFRADLEALILYGTGLRHHCQRRDGSAFELVGWPREGAAHLAIRAANEDARALRGAQGALARAEIETALLRGLLDRAPILAWSVGAEGLVTWANRPYRARFATPEPALAEARSPSAFAHPLEEVPLTARGEFTRRRVAVAAAGGSEREWFEVSETPAAEGGAIGFALSADDLVTAEATLRRFIETLTETFAHLPIGLAVFDKNRRLGLFNPALTDLVKIDAVWLAGRPSLRDFLERLRETRQMPEQKDFTSWRRKLSELENGAREGTYEENWVLPSGKIFRVTGRPHPQGAVAFLFEDISTAIMLERRYRSELELSQATLDRVSEAVAVFDASGELVLVNSAFETLWGLGPMDQLRGPGIAEMARLCAERCRPGPVWTRVTEFATGAEDRASWTDRVTLADGRGLDLLVAPLPDGASLLVFRDRAADRRATTAPAPDEIALLGVLALEELRRPAERAARQLTAAIPAAPTPEAFQALTVAARELREGLARAEPPGATGATGPLPLLAQALGRRGLILDAAGTPADWSGAARRFGLALGLAAAELARPEAAVRLARTAEGLRAEVEAGPAEPGGLAWTIARHMAEDAGGSLDAARDGTRAILTLRLPRAAAAPARGVGDA</sequence>
<comment type="caution">
    <text evidence="1">The sequence shown here is derived from an EMBL/GenBank/DDBJ whole genome shotgun (WGS) entry which is preliminary data.</text>
</comment>
<dbReference type="SUPFAM" id="SSF55785">
    <property type="entry name" value="PYP-like sensor domain (PAS domain)"/>
    <property type="match status" value="2"/>
</dbReference>
<dbReference type="Proteomes" id="UP000249185">
    <property type="component" value="Unassembled WGS sequence"/>
</dbReference>
<protein>
    <recommendedName>
        <fullName evidence="3">PAS domain-containing protein</fullName>
    </recommendedName>
</protein>
<dbReference type="Gene3D" id="3.30.450.20">
    <property type="entry name" value="PAS domain"/>
    <property type="match status" value="2"/>
</dbReference>
<evidence type="ECO:0000313" key="1">
    <source>
        <dbReference type="EMBL" id="PZQ49812.1"/>
    </source>
</evidence>
<proteinExistence type="predicted"/>
<reference evidence="1 2" key="1">
    <citation type="submission" date="2017-08" db="EMBL/GenBank/DDBJ databases">
        <title>Infants hospitalized years apart are colonized by the same room-sourced microbial strains.</title>
        <authorList>
            <person name="Brooks B."/>
            <person name="Olm M.R."/>
            <person name="Firek B.A."/>
            <person name="Baker R."/>
            <person name="Thomas B.C."/>
            <person name="Morowitz M.J."/>
            <person name="Banfield J.F."/>
        </authorList>
    </citation>
    <scope>NUCLEOTIDE SEQUENCE [LARGE SCALE GENOMIC DNA]</scope>
    <source>
        <strain evidence="1">S2_005_002_R2_34</strain>
    </source>
</reference>